<reference evidence="2" key="1">
    <citation type="journal article" date="2019" name="Int. J. Syst. Evol. Microbiol.">
        <title>The Global Catalogue of Microorganisms (GCM) 10K type strain sequencing project: providing services to taxonomists for standard genome sequencing and annotation.</title>
        <authorList>
            <consortium name="The Broad Institute Genomics Platform"/>
            <consortium name="The Broad Institute Genome Sequencing Center for Infectious Disease"/>
            <person name="Wu L."/>
            <person name="Ma J."/>
        </authorList>
    </citation>
    <scope>NUCLEOTIDE SEQUENCE [LARGE SCALE GENOMIC DNA]</scope>
    <source>
        <strain evidence="2">JCM 17933</strain>
    </source>
</reference>
<name>A0ABP8PMM5_9ACTN</name>
<evidence type="ECO:0008006" key="3">
    <source>
        <dbReference type="Google" id="ProtNLM"/>
    </source>
</evidence>
<dbReference type="EMBL" id="BAABHF010000015">
    <property type="protein sequence ID" value="GAA4489074.1"/>
    <property type="molecule type" value="Genomic_DNA"/>
</dbReference>
<evidence type="ECO:0000313" key="2">
    <source>
        <dbReference type="Proteomes" id="UP001500503"/>
    </source>
</evidence>
<sequence length="207" mass="22462">MNVRPGYLAAACGCLLALAGCTSDKKDEWDGRGRPIPVPNEPSPSQPADMFVTGLGGLEQALEGRVMAAGGLVRPIATRCDTVDIAPSFTCRITYMGQVITYTVTTRQTTSTNYNWRATPDVLVTTKAGIEAALWRKYSSQATAIRCDASLPTQQRVRPGTKLKQRCYFKPTFKNQYFGDDTDNAGRTVAVGIVIPDGPIELVPRTQ</sequence>
<evidence type="ECO:0000313" key="1">
    <source>
        <dbReference type="EMBL" id="GAA4489074.1"/>
    </source>
</evidence>
<organism evidence="1 2">
    <name type="scientific">Actinoallomurus oryzae</name>
    <dbReference type="NCBI Taxonomy" id="502180"/>
    <lineage>
        <taxon>Bacteria</taxon>
        <taxon>Bacillati</taxon>
        <taxon>Actinomycetota</taxon>
        <taxon>Actinomycetes</taxon>
        <taxon>Streptosporangiales</taxon>
        <taxon>Thermomonosporaceae</taxon>
        <taxon>Actinoallomurus</taxon>
    </lineage>
</organism>
<proteinExistence type="predicted"/>
<dbReference type="RefSeq" id="WP_345460331.1">
    <property type="nucleotide sequence ID" value="NZ_BAABHF010000015.1"/>
</dbReference>
<keyword evidence="2" id="KW-1185">Reference proteome</keyword>
<protein>
    <recommendedName>
        <fullName evidence="3">DUF4333 domain-containing protein</fullName>
    </recommendedName>
</protein>
<dbReference type="Proteomes" id="UP001500503">
    <property type="component" value="Unassembled WGS sequence"/>
</dbReference>
<dbReference type="PROSITE" id="PS51257">
    <property type="entry name" value="PROKAR_LIPOPROTEIN"/>
    <property type="match status" value="1"/>
</dbReference>
<accession>A0ABP8PMM5</accession>
<comment type="caution">
    <text evidence="1">The sequence shown here is derived from an EMBL/GenBank/DDBJ whole genome shotgun (WGS) entry which is preliminary data.</text>
</comment>
<gene>
    <name evidence="1" type="ORF">GCM10023191_019290</name>
</gene>